<dbReference type="NCBIfam" id="TIGR04057">
    <property type="entry name" value="SusC_RagA_signa"/>
    <property type="match status" value="1"/>
</dbReference>
<evidence type="ECO:0000256" key="1">
    <source>
        <dbReference type="ARBA" id="ARBA00004571"/>
    </source>
</evidence>
<organism evidence="13 14">
    <name type="scientific">Rufibacter latericius</name>
    <dbReference type="NCBI Taxonomy" id="2487040"/>
    <lineage>
        <taxon>Bacteria</taxon>
        <taxon>Pseudomonadati</taxon>
        <taxon>Bacteroidota</taxon>
        <taxon>Cytophagia</taxon>
        <taxon>Cytophagales</taxon>
        <taxon>Hymenobacteraceae</taxon>
        <taxon>Rufibacter</taxon>
    </lineage>
</organism>
<sequence length="1027" mass="111290">MKKNLLVFLLCHLCVIAFAQTSITGRVTSARNGEPLPGVSVVVKGTTAGSSTDVEGRFQIQAPATGTTLVFSYIGFVSKEEPINGRTTVDVSLQEDQRALEEVVVVGYGTQVRREVTTAISSVSAEEITQTPITRIEQALQGRVAGVQVTNVSGQPGDAPTVRIRGIGSTGNASPLYIVDGFPVGGIDYLNPGDIESMEVLKDAASAAIYGARGGNGVVIITTRQGKRDGTMNVSYDGYMGVQNPWRKLELLNSREYATLMNEGAANAGMTPPFADPSQFTGGTDWQDAIFEKNAPIQNHQITVTGGTEKSAYSAALSYFDQDGIVGGDKSNFQRYTARVNADNQVKSFLKFGTNLAYTHIKRRSFDPNQEFGGILNNALNMDPLTPVYETDPEKLAQTTYTLNPVVRDANGNVFAISPHVSQEVVNPLARLQVMNGLTNVDKFVGNIYGEVKLLEGLTFRSTLGIDLAYVVSTNYNPVYFLNAAQQNATSLVSRGTDRYYTWQAENYFNYNKNFGDHSLGLTAGTSALKRRSEGLFGSNTGLVTADPNMAYLNLAVGAGTARATGGFGEGSILSFFGRANYAYQGKYLLTATVRRDGSSRFGRNNQYAVFPSFSAGWVLSDESFFPQGNLISLAKIRASWGQNGNEEIGGNYPWAAQIGVGRGYTFYNGGSAIGYLSGAAALDAPNPELKWETSEQTDLGIDLAFFNNALSVTADYYIKTTKGLLVRPPILGHTGYNAPFVNGGEVRNSGFEFAVNYQGDIRDFGYNIGLNGSFNKNEVIAINNAEGILTGANFITYGLASQSKEGLPIGYFYGYKTAGIFQNQAEVEAQTLQANAVPGDVRFVDVNGDGALNGSDRTMIGNPTPKTVLGLNLGFDYKGFDVSAFFNSAFGHQIFNGIRRYDIVRANQQTRFLNRWTGEGSTNEFPRFTWNDTNGNYTRVSDLFIEDGDYVRLKTLQLGYSLPAGALSSIHLQKLRIYVSADNLFTLTDYSGFDPEIGARGSLDIGFDRGVYPQSRTFRLGVNATF</sequence>
<comment type="similarity">
    <text evidence="8 9">Belongs to the TonB-dependent receptor family.</text>
</comment>
<dbReference type="AlphaFoldDB" id="A0A3M9N2X0"/>
<evidence type="ECO:0000313" key="14">
    <source>
        <dbReference type="Proteomes" id="UP000272117"/>
    </source>
</evidence>
<dbReference type="FunFam" id="2.170.130.10:FF:000008">
    <property type="entry name" value="SusC/RagA family TonB-linked outer membrane protein"/>
    <property type="match status" value="1"/>
</dbReference>
<feature type="signal peptide" evidence="10">
    <location>
        <begin position="1"/>
        <end position="19"/>
    </location>
</feature>
<keyword evidence="3 8" id="KW-1134">Transmembrane beta strand</keyword>
<keyword evidence="14" id="KW-1185">Reference proteome</keyword>
<feature type="domain" description="TonB-dependent receptor-like beta-barrel" evidence="11">
    <location>
        <begin position="459"/>
        <end position="985"/>
    </location>
</feature>
<evidence type="ECO:0000256" key="4">
    <source>
        <dbReference type="ARBA" id="ARBA00022692"/>
    </source>
</evidence>
<feature type="chain" id="PRO_5018070255" evidence="10">
    <location>
        <begin position="20"/>
        <end position="1027"/>
    </location>
</feature>
<dbReference type="EMBL" id="RJJD01000001">
    <property type="protein sequence ID" value="RNI31368.1"/>
    <property type="molecule type" value="Genomic_DNA"/>
</dbReference>
<evidence type="ECO:0000256" key="9">
    <source>
        <dbReference type="RuleBase" id="RU003357"/>
    </source>
</evidence>
<evidence type="ECO:0000256" key="8">
    <source>
        <dbReference type="PROSITE-ProRule" id="PRU01360"/>
    </source>
</evidence>
<dbReference type="InterPro" id="IPR008969">
    <property type="entry name" value="CarboxyPept-like_regulatory"/>
</dbReference>
<dbReference type="Gene3D" id="2.60.40.1120">
    <property type="entry name" value="Carboxypeptidase-like, regulatory domain"/>
    <property type="match status" value="1"/>
</dbReference>
<keyword evidence="13" id="KW-0675">Receptor</keyword>
<keyword evidence="7 8" id="KW-0998">Cell outer membrane</keyword>
<comment type="caution">
    <text evidence="13">The sequence shown here is derived from an EMBL/GenBank/DDBJ whole genome shotgun (WGS) entry which is preliminary data.</text>
</comment>
<gene>
    <name evidence="13" type="ORF">EFB08_02245</name>
</gene>
<dbReference type="Proteomes" id="UP000272117">
    <property type="component" value="Unassembled WGS sequence"/>
</dbReference>
<dbReference type="Pfam" id="PF13715">
    <property type="entry name" value="CarbopepD_reg_2"/>
    <property type="match status" value="1"/>
</dbReference>
<dbReference type="OrthoDB" id="9768177at2"/>
<dbReference type="InterPro" id="IPR000531">
    <property type="entry name" value="Beta-barrel_TonB"/>
</dbReference>
<evidence type="ECO:0000313" key="13">
    <source>
        <dbReference type="EMBL" id="RNI31368.1"/>
    </source>
</evidence>
<name>A0A3M9N2X0_9BACT</name>
<evidence type="ECO:0000259" key="12">
    <source>
        <dbReference type="Pfam" id="PF07715"/>
    </source>
</evidence>
<keyword evidence="4 8" id="KW-0812">Transmembrane</keyword>
<proteinExistence type="inferred from homology"/>
<dbReference type="Pfam" id="PF07715">
    <property type="entry name" value="Plug"/>
    <property type="match status" value="1"/>
</dbReference>
<evidence type="ECO:0000256" key="6">
    <source>
        <dbReference type="ARBA" id="ARBA00023136"/>
    </source>
</evidence>
<dbReference type="InterPro" id="IPR036942">
    <property type="entry name" value="Beta-barrel_TonB_sf"/>
</dbReference>
<feature type="domain" description="TonB-dependent receptor plug" evidence="12">
    <location>
        <begin position="114"/>
        <end position="218"/>
    </location>
</feature>
<dbReference type="InterPro" id="IPR023997">
    <property type="entry name" value="TonB-dep_OMP_SusC/RagA_CS"/>
</dbReference>
<evidence type="ECO:0000256" key="10">
    <source>
        <dbReference type="SAM" id="SignalP"/>
    </source>
</evidence>
<dbReference type="InterPro" id="IPR023996">
    <property type="entry name" value="TonB-dep_OMP_SusC/RagA"/>
</dbReference>
<evidence type="ECO:0000259" key="11">
    <source>
        <dbReference type="Pfam" id="PF00593"/>
    </source>
</evidence>
<evidence type="ECO:0000256" key="5">
    <source>
        <dbReference type="ARBA" id="ARBA00023077"/>
    </source>
</evidence>
<dbReference type="Gene3D" id="2.170.130.10">
    <property type="entry name" value="TonB-dependent receptor, plug domain"/>
    <property type="match status" value="1"/>
</dbReference>
<dbReference type="SUPFAM" id="SSF49464">
    <property type="entry name" value="Carboxypeptidase regulatory domain-like"/>
    <property type="match status" value="1"/>
</dbReference>
<keyword evidence="6 8" id="KW-0472">Membrane</keyword>
<keyword evidence="10" id="KW-0732">Signal</keyword>
<evidence type="ECO:0000256" key="2">
    <source>
        <dbReference type="ARBA" id="ARBA00022448"/>
    </source>
</evidence>
<keyword evidence="2 8" id="KW-0813">Transport</keyword>
<dbReference type="Gene3D" id="2.40.170.20">
    <property type="entry name" value="TonB-dependent receptor, beta-barrel domain"/>
    <property type="match status" value="1"/>
</dbReference>
<keyword evidence="5 9" id="KW-0798">TonB box</keyword>
<comment type="subcellular location">
    <subcellularLocation>
        <location evidence="1 8">Cell outer membrane</location>
        <topology evidence="1 8">Multi-pass membrane protein</topology>
    </subcellularLocation>
</comment>
<evidence type="ECO:0000256" key="3">
    <source>
        <dbReference type="ARBA" id="ARBA00022452"/>
    </source>
</evidence>
<dbReference type="Pfam" id="PF00593">
    <property type="entry name" value="TonB_dep_Rec_b-barrel"/>
    <property type="match status" value="1"/>
</dbReference>
<dbReference type="SUPFAM" id="SSF56935">
    <property type="entry name" value="Porins"/>
    <property type="match status" value="1"/>
</dbReference>
<accession>A0A3M9N2X0</accession>
<dbReference type="InterPro" id="IPR012910">
    <property type="entry name" value="Plug_dom"/>
</dbReference>
<reference evidence="13 14" key="1">
    <citation type="submission" date="2018-11" db="EMBL/GenBank/DDBJ databases">
        <title>Rufibacter latericius sp. nov., isolated from water in Baiyang Lake.</title>
        <authorList>
            <person name="Yang Y."/>
        </authorList>
    </citation>
    <scope>NUCLEOTIDE SEQUENCE [LARGE SCALE GENOMIC DNA]</scope>
    <source>
        <strain evidence="13 14">R-22-1c-1</strain>
    </source>
</reference>
<dbReference type="InterPro" id="IPR039426">
    <property type="entry name" value="TonB-dep_rcpt-like"/>
</dbReference>
<dbReference type="GO" id="GO:0009279">
    <property type="term" value="C:cell outer membrane"/>
    <property type="evidence" value="ECO:0007669"/>
    <property type="project" value="UniProtKB-SubCell"/>
</dbReference>
<dbReference type="InterPro" id="IPR037066">
    <property type="entry name" value="Plug_dom_sf"/>
</dbReference>
<dbReference type="PROSITE" id="PS52016">
    <property type="entry name" value="TONB_DEPENDENT_REC_3"/>
    <property type="match status" value="1"/>
</dbReference>
<protein>
    <submittedName>
        <fullName evidence="13">TonB-dependent receptor</fullName>
    </submittedName>
</protein>
<dbReference type="NCBIfam" id="TIGR04056">
    <property type="entry name" value="OMP_RagA_SusC"/>
    <property type="match status" value="1"/>
</dbReference>
<evidence type="ECO:0000256" key="7">
    <source>
        <dbReference type="ARBA" id="ARBA00023237"/>
    </source>
</evidence>